<dbReference type="InterPro" id="IPR038286">
    <property type="entry name" value="IPK_sf"/>
</dbReference>
<keyword evidence="3" id="KW-0547">Nucleotide-binding</keyword>
<evidence type="ECO:0000256" key="3">
    <source>
        <dbReference type="ARBA" id="ARBA00022741"/>
    </source>
</evidence>
<dbReference type="Pfam" id="PF03770">
    <property type="entry name" value="IPK"/>
    <property type="match status" value="1"/>
</dbReference>
<dbReference type="GO" id="GO:0180030">
    <property type="term" value="F:inositol phosphate kinase activity"/>
    <property type="evidence" value="ECO:0007669"/>
    <property type="project" value="UniProtKB-ARBA"/>
</dbReference>
<gene>
    <name evidence="6" type="ORF">CK820_G0030477</name>
</gene>
<dbReference type="GO" id="GO:0032958">
    <property type="term" value="P:inositol phosphate biosynthetic process"/>
    <property type="evidence" value="ECO:0007669"/>
    <property type="project" value="InterPro"/>
</dbReference>
<name>A0A2J8QG35_PANTR</name>
<organism evidence="6 7">
    <name type="scientific">Pan troglodytes</name>
    <name type="common">Chimpanzee</name>
    <dbReference type="NCBI Taxonomy" id="9598"/>
    <lineage>
        <taxon>Eukaryota</taxon>
        <taxon>Metazoa</taxon>
        <taxon>Chordata</taxon>
        <taxon>Craniata</taxon>
        <taxon>Vertebrata</taxon>
        <taxon>Euteleostomi</taxon>
        <taxon>Mammalia</taxon>
        <taxon>Eutheria</taxon>
        <taxon>Euarchontoglires</taxon>
        <taxon>Primates</taxon>
        <taxon>Haplorrhini</taxon>
        <taxon>Catarrhini</taxon>
        <taxon>Hominidae</taxon>
        <taxon>Pan</taxon>
    </lineage>
</organism>
<proteinExistence type="inferred from homology"/>
<evidence type="ECO:0000256" key="1">
    <source>
        <dbReference type="ARBA" id="ARBA00007374"/>
    </source>
</evidence>
<comment type="similarity">
    <text evidence="1">Belongs to the inositol phosphokinase (IPK) family.</text>
</comment>
<dbReference type="InterPro" id="IPR005522">
    <property type="entry name" value="IPK"/>
</dbReference>
<feature type="region of interest" description="Disordered" evidence="5">
    <location>
        <begin position="26"/>
        <end position="50"/>
    </location>
</feature>
<dbReference type="Gene3D" id="3.30.470.160">
    <property type="entry name" value="Inositol polyphosphate kinase"/>
    <property type="match status" value="1"/>
</dbReference>
<dbReference type="EMBL" id="NBAG03000039">
    <property type="protein sequence ID" value="PNI95245.1"/>
    <property type="molecule type" value="Genomic_DNA"/>
</dbReference>
<dbReference type="SUPFAM" id="SSF56104">
    <property type="entry name" value="SAICAR synthase-like"/>
    <property type="match status" value="1"/>
</dbReference>
<reference evidence="6 7" key="1">
    <citation type="submission" date="2017-12" db="EMBL/GenBank/DDBJ databases">
        <title>High-resolution comparative analysis of great ape genomes.</title>
        <authorList>
            <person name="Pollen A."/>
            <person name="Hastie A."/>
            <person name="Hormozdiari F."/>
            <person name="Dougherty M."/>
            <person name="Liu R."/>
            <person name="Chaisson M."/>
            <person name="Hoppe E."/>
            <person name="Hill C."/>
            <person name="Pang A."/>
            <person name="Hillier L."/>
            <person name="Baker C."/>
            <person name="Armstrong J."/>
            <person name="Shendure J."/>
            <person name="Paten B."/>
            <person name="Wilson R."/>
            <person name="Chao H."/>
            <person name="Schneider V."/>
            <person name="Ventura M."/>
            <person name="Kronenberg Z."/>
            <person name="Murali S."/>
            <person name="Gordon D."/>
            <person name="Cantsilieris S."/>
            <person name="Munson K."/>
            <person name="Nelson B."/>
            <person name="Raja A."/>
            <person name="Underwood J."/>
            <person name="Diekhans M."/>
            <person name="Fiddes I."/>
            <person name="Haussler D."/>
            <person name="Eichler E."/>
        </authorList>
    </citation>
    <scope>NUCLEOTIDE SEQUENCE [LARGE SCALE GENOMIC DNA]</scope>
    <source>
        <strain evidence="6">Yerkes chimp pedigree #C0471</strain>
    </source>
</reference>
<sequence>MVLQDGQTFNQMEDLLADFEGPSIMDCKMGSRRQMGPVTPTSRRRRHWSR</sequence>
<evidence type="ECO:0000256" key="5">
    <source>
        <dbReference type="SAM" id="MobiDB-lite"/>
    </source>
</evidence>
<evidence type="ECO:0000256" key="4">
    <source>
        <dbReference type="ARBA" id="ARBA00022777"/>
    </source>
</evidence>
<accession>A0A2J8QG35</accession>
<evidence type="ECO:0000313" key="7">
    <source>
        <dbReference type="Proteomes" id="UP000236370"/>
    </source>
</evidence>
<dbReference type="AlphaFoldDB" id="A0A2J8QG35"/>
<protein>
    <submittedName>
        <fullName evidence="6">ITPKC isoform 2</fullName>
    </submittedName>
</protein>
<comment type="caution">
    <text evidence="6">The sequence shown here is derived from an EMBL/GenBank/DDBJ whole genome shotgun (WGS) entry which is preliminary data.</text>
</comment>
<keyword evidence="2" id="KW-0808">Transferase</keyword>
<evidence type="ECO:0000256" key="2">
    <source>
        <dbReference type="ARBA" id="ARBA00022679"/>
    </source>
</evidence>
<dbReference type="Proteomes" id="UP000236370">
    <property type="component" value="Unassembled WGS sequence"/>
</dbReference>
<dbReference type="GO" id="GO:0000166">
    <property type="term" value="F:nucleotide binding"/>
    <property type="evidence" value="ECO:0007669"/>
    <property type="project" value="UniProtKB-KW"/>
</dbReference>
<evidence type="ECO:0000313" key="6">
    <source>
        <dbReference type="EMBL" id="PNI95245.1"/>
    </source>
</evidence>
<keyword evidence="4" id="KW-0418">Kinase</keyword>